<dbReference type="InterPro" id="IPR011141">
    <property type="entry name" value="Polyketide_synthase_type-III"/>
</dbReference>
<dbReference type="CDD" id="cd00831">
    <property type="entry name" value="CHS_like"/>
    <property type="match status" value="1"/>
</dbReference>
<dbReference type="PANTHER" id="PTHR11877:SF99">
    <property type="entry name" value="1,3,6,8-TETRAHYDROXYNAPHTHALENE SYNTHASE"/>
    <property type="match status" value="1"/>
</dbReference>
<organism evidence="7 8">
    <name type="scientific">Pseudokineococcus marinus</name>
    <dbReference type="NCBI Taxonomy" id="351215"/>
    <lineage>
        <taxon>Bacteria</taxon>
        <taxon>Bacillati</taxon>
        <taxon>Actinomycetota</taxon>
        <taxon>Actinomycetes</taxon>
        <taxon>Kineosporiales</taxon>
        <taxon>Kineosporiaceae</taxon>
        <taxon>Pseudokineococcus</taxon>
    </lineage>
</organism>
<dbReference type="Gene3D" id="3.40.47.10">
    <property type="match status" value="2"/>
</dbReference>
<evidence type="ECO:0000256" key="1">
    <source>
        <dbReference type="ARBA" id="ARBA00005531"/>
    </source>
</evidence>
<dbReference type="SUPFAM" id="SSF53901">
    <property type="entry name" value="Thiolase-like"/>
    <property type="match status" value="2"/>
</dbReference>
<comment type="similarity">
    <text evidence="1">Belongs to the thiolase-like superfamily. Chalcone/stilbene synthases family.</text>
</comment>
<proteinExistence type="inferred from homology"/>
<dbReference type="EMBL" id="JABEMA010000292">
    <property type="protein sequence ID" value="NNH24234.1"/>
    <property type="molecule type" value="Genomic_DNA"/>
</dbReference>
<evidence type="ECO:0000313" key="7">
    <source>
        <dbReference type="EMBL" id="NNH24234.1"/>
    </source>
</evidence>
<dbReference type="AlphaFoldDB" id="A0A849BV13"/>
<keyword evidence="3" id="KW-0012">Acyltransferase</keyword>
<accession>A0A849BV13</accession>
<protein>
    <submittedName>
        <fullName evidence="7">Type III polyketide synthase</fullName>
    </submittedName>
</protein>
<keyword evidence="8" id="KW-1185">Reference proteome</keyword>
<dbReference type="PIRSF" id="PIRSF000451">
    <property type="entry name" value="PKS_III"/>
    <property type="match status" value="1"/>
</dbReference>
<feature type="domain" description="Chalcone/stilbene synthase N-terminal" evidence="5">
    <location>
        <begin position="4"/>
        <end position="202"/>
    </location>
</feature>
<feature type="active site" description="Acyl-thioester intermediate" evidence="4">
    <location>
        <position position="143"/>
    </location>
</feature>
<evidence type="ECO:0000259" key="6">
    <source>
        <dbReference type="Pfam" id="PF02797"/>
    </source>
</evidence>
<dbReference type="Proteomes" id="UP000555552">
    <property type="component" value="Unassembled WGS sequence"/>
</dbReference>
<evidence type="ECO:0000256" key="3">
    <source>
        <dbReference type="ARBA" id="ARBA00023315"/>
    </source>
</evidence>
<dbReference type="PANTHER" id="PTHR11877">
    <property type="entry name" value="HYDROXYMETHYLGLUTARYL-COA SYNTHASE"/>
    <property type="match status" value="1"/>
</dbReference>
<reference evidence="7 8" key="1">
    <citation type="submission" date="2020-05" db="EMBL/GenBank/DDBJ databases">
        <title>MicrobeNet Type strains.</title>
        <authorList>
            <person name="Nicholson A.C."/>
        </authorList>
    </citation>
    <scope>NUCLEOTIDE SEQUENCE [LARGE SCALE GENOMIC DNA]</scope>
    <source>
        <strain evidence="7 8">JCM 14547</strain>
    </source>
</reference>
<dbReference type="GO" id="GO:0016747">
    <property type="term" value="F:acyltransferase activity, transferring groups other than amino-acyl groups"/>
    <property type="evidence" value="ECO:0007669"/>
    <property type="project" value="InterPro"/>
</dbReference>
<gene>
    <name evidence="7" type="ORF">HLB09_14265</name>
</gene>
<evidence type="ECO:0000313" key="8">
    <source>
        <dbReference type="Proteomes" id="UP000555552"/>
    </source>
</evidence>
<evidence type="ECO:0000256" key="2">
    <source>
        <dbReference type="ARBA" id="ARBA00022679"/>
    </source>
</evidence>
<evidence type="ECO:0000256" key="4">
    <source>
        <dbReference type="PIRSR" id="PIRSR000451-1"/>
    </source>
</evidence>
<dbReference type="Pfam" id="PF00195">
    <property type="entry name" value="Chal_sti_synt_N"/>
    <property type="match status" value="1"/>
</dbReference>
<keyword evidence="2" id="KW-0808">Transferase</keyword>
<evidence type="ECO:0000259" key="5">
    <source>
        <dbReference type="Pfam" id="PF00195"/>
    </source>
</evidence>
<feature type="domain" description="Chalcone/stilbene synthase C-terminal" evidence="6">
    <location>
        <begin position="218"/>
        <end position="356"/>
    </location>
</feature>
<sequence length="375" mass="38850">MTRIVSVGTAVPPRTSAQADITDAFSQVIASGGELDGPRRALLHRLHGNTGVRQRHLALPLEEYPQLDGFRSANDAYVRVGLELGERAVRQALGRVGLTPQDVDVLVLASTTGVAAPSLDARLVEPLGLRPDVKRMPLFGLGCVAGAAGVARVHDHLRGDPDAVAVLLGVELCSLTVQRDDTSTANLVASGLFGDGAAAVVLLGDRRAAELGLPGPEVVGARSRFYPDTAGVMGWDVGGSGFRIVLTTSVTDVVRQYLADDVTGFLGGHDLATGDVARWVAHPGGPKVLEAVTEVLGLPDDALSRSWENLAENGNMSSVSVLHVLAETLAEPPADGDHALMFAMGPGFCAELVLLRWPQAAAVAGDGRAGAAVAA</sequence>
<dbReference type="GO" id="GO:0030639">
    <property type="term" value="P:polyketide biosynthetic process"/>
    <property type="evidence" value="ECO:0007669"/>
    <property type="project" value="TreeGrafter"/>
</dbReference>
<dbReference type="Pfam" id="PF02797">
    <property type="entry name" value="Chal_sti_synt_C"/>
    <property type="match status" value="1"/>
</dbReference>
<dbReference type="InterPro" id="IPR001099">
    <property type="entry name" value="Chalcone/stilbene_synt_N"/>
</dbReference>
<name>A0A849BV13_9ACTN</name>
<comment type="caution">
    <text evidence="7">The sequence shown here is derived from an EMBL/GenBank/DDBJ whole genome shotgun (WGS) entry which is preliminary data.</text>
</comment>
<dbReference type="InterPro" id="IPR016039">
    <property type="entry name" value="Thiolase-like"/>
</dbReference>
<dbReference type="InterPro" id="IPR012328">
    <property type="entry name" value="Chalcone/stilbene_synt_C"/>
</dbReference>